<accession>A0A2T6ZWW5</accession>
<dbReference type="PANTHER" id="PTHR13878">
    <property type="entry name" value="GULONOLACTONE OXIDASE"/>
    <property type="match status" value="1"/>
</dbReference>
<reference evidence="5 6" key="1">
    <citation type="submission" date="2017-04" db="EMBL/GenBank/DDBJ databases">
        <title>Draft genome sequence of Tuber borchii Vittad., a whitish edible truffle.</title>
        <authorList>
            <consortium name="DOE Joint Genome Institute"/>
            <person name="Murat C."/>
            <person name="Kuo A."/>
            <person name="Barry K.W."/>
            <person name="Clum A."/>
            <person name="Dockter R.B."/>
            <person name="Fauchery L."/>
            <person name="Iotti M."/>
            <person name="Kohler A."/>
            <person name="Labutti K."/>
            <person name="Lindquist E.A."/>
            <person name="Lipzen A."/>
            <person name="Ohm R.A."/>
            <person name="Wang M."/>
            <person name="Grigoriev I.V."/>
            <person name="Zambonelli A."/>
            <person name="Martin F.M."/>
        </authorList>
    </citation>
    <scope>NUCLEOTIDE SEQUENCE [LARGE SCALE GENOMIC DNA]</scope>
    <source>
        <strain evidence="5 6">Tbo3840</strain>
    </source>
</reference>
<feature type="domain" description="FAD-binding PCMH-type" evidence="4">
    <location>
        <begin position="128"/>
        <end position="311"/>
    </location>
</feature>
<dbReference type="PROSITE" id="PS51387">
    <property type="entry name" value="FAD_PCMH"/>
    <property type="match status" value="1"/>
</dbReference>
<sequence>MKSLILSIAFSAILFFPPGLATNDSGSGSGRYSRCRCLPADSCWPKPSEWASFNASVSGSLIAVKPVASPCHDPAFDQAACEDAKANYTLSVWRGSFPGGYQQVNFETSAVTNETCYIDTPRSSPCGQGNVPVYAVAATSPTQIQNAVGFARDKNLRLVIKNSGHDYLGRSAGRGSLQIWTHNMNNIEFSGNFTPEGCKWKKSEEAVTIGAGVQLKLLYSALKDKGKTAVIGLANTVGAAGGYIQGGGHSPLGPWKGMASDNAYQFTIVTADGKHVTANECQNSDLFWALRGGGGGTFGVVTSATIRTFPDSTAIVSNFNATIPDRDQFYSFIADFHGFLPKLSDAGGSGYYYIFYETNSIIVGAFFVGQSNPNATEALFAPLLQKARGYPNSQVDWTQLPSFPISVGIDMSLTGTDVTASNSLLSSRLISRKFLESADGPKKLCDVFKTLGPNQNTVFIGHIVAGGQVARNECLDSAINPSWRKALIHLVFARGWETSTPFQEQAIIARNMTDVETPILAALEPDMGAYMNEADLNERRWQEVFWGEEIYDRLLSIKAKWDAEELFMCKPCVGSENWDAESICRK</sequence>
<dbReference type="Pfam" id="PF01565">
    <property type="entry name" value="FAD_binding_4"/>
    <property type="match status" value="1"/>
</dbReference>
<dbReference type="Proteomes" id="UP000244722">
    <property type="component" value="Unassembled WGS sequence"/>
</dbReference>
<protein>
    <recommendedName>
        <fullName evidence="4">FAD-binding PCMH-type domain-containing protein</fullName>
    </recommendedName>
</protein>
<dbReference type="InterPro" id="IPR016169">
    <property type="entry name" value="FAD-bd_PCMH_sub2"/>
</dbReference>
<proteinExistence type="inferred from homology"/>
<organism evidence="5 6">
    <name type="scientific">Tuber borchii</name>
    <name type="common">White truffle</name>
    <dbReference type="NCBI Taxonomy" id="42251"/>
    <lineage>
        <taxon>Eukaryota</taxon>
        <taxon>Fungi</taxon>
        <taxon>Dikarya</taxon>
        <taxon>Ascomycota</taxon>
        <taxon>Pezizomycotina</taxon>
        <taxon>Pezizomycetes</taxon>
        <taxon>Pezizales</taxon>
        <taxon>Tuberaceae</taxon>
        <taxon>Tuber</taxon>
    </lineage>
</organism>
<comment type="similarity">
    <text evidence="1">Belongs to the oxygen-dependent FAD-linked oxidoreductase family.</text>
</comment>
<evidence type="ECO:0000256" key="3">
    <source>
        <dbReference type="SAM" id="SignalP"/>
    </source>
</evidence>
<keyword evidence="6" id="KW-1185">Reference proteome</keyword>
<dbReference type="Gene3D" id="3.30.465.10">
    <property type="match status" value="2"/>
</dbReference>
<dbReference type="STRING" id="42251.A0A2T6ZWW5"/>
<name>A0A2T6ZWW5_TUBBO</name>
<dbReference type="InterPro" id="IPR006094">
    <property type="entry name" value="Oxid_FAD_bind_N"/>
</dbReference>
<dbReference type="PANTHER" id="PTHR13878:SF155">
    <property type="entry name" value="ALCOHOL OXIDASE, PUTATIVE (AFU_ORTHOLOGUE AFUA_4G00430)-RELATED"/>
    <property type="match status" value="1"/>
</dbReference>
<dbReference type="OrthoDB" id="9983560at2759"/>
<feature type="signal peptide" evidence="3">
    <location>
        <begin position="1"/>
        <end position="21"/>
    </location>
</feature>
<dbReference type="InterPro" id="IPR050432">
    <property type="entry name" value="FAD-linked_Oxidoreductases_BP"/>
</dbReference>
<dbReference type="GO" id="GO:0016491">
    <property type="term" value="F:oxidoreductase activity"/>
    <property type="evidence" value="ECO:0007669"/>
    <property type="project" value="UniProtKB-KW"/>
</dbReference>
<dbReference type="EMBL" id="NESQ01000078">
    <property type="protein sequence ID" value="PUU79924.1"/>
    <property type="molecule type" value="Genomic_DNA"/>
</dbReference>
<dbReference type="SUPFAM" id="SSF56176">
    <property type="entry name" value="FAD-binding/transporter-associated domain-like"/>
    <property type="match status" value="1"/>
</dbReference>
<dbReference type="Pfam" id="PF08031">
    <property type="entry name" value="BBE"/>
    <property type="match status" value="1"/>
</dbReference>
<comment type="caution">
    <text evidence="5">The sequence shown here is derived from an EMBL/GenBank/DDBJ whole genome shotgun (WGS) entry which is preliminary data.</text>
</comment>
<dbReference type="InterPro" id="IPR036318">
    <property type="entry name" value="FAD-bd_PCMH-like_sf"/>
</dbReference>
<dbReference type="InterPro" id="IPR012951">
    <property type="entry name" value="BBE"/>
</dbReference>
<keyword evidence="3" id="KW-0732">Signal</keyword>
<dbReference type="AlphaFoldDB" id="A0A2T6ZWW5"/>
<gene>
    <name evidence="5" type="ORF">B9Z19DRAFT_977168</name>
</gene>
<feature type="chain" id="PRO_5015631885" description="FAD-binding PCMH-type domain-containing protein" evidence="3">
    <location>
        <begin position="22"/>
        <end position="586"/>
    </location>
</feature>
<evidence type="ECO:0000256" key="2">
    <source>
        <dbReference type="ARBA" id="ARBA00023002"/>
    </source>
</evidence>
<evidence type="ECO:0000313" key="5">
    <source>
        <dbReference type="EMBL" id="PUU79924.1"/>
    </source>
</evidence>
<dbReference type="InterPro" id="IPR016166">
    <property type="entry name" value="FAD-bd_PCMH"/>
</dbReference>
<evidence type="ECO:0000256" key="1">
    <source>
        <dbReference type="ARBA" id="ARBA00005466"/>
    </source>
</evidence>
<evidence type="ECO:0000259" key="4">
    <source>
        <dbReference type="PROSITE" id="PS51387"/>
    </source>
</evidence>
<evidence type="ECO:0000313" key="6">
    <source>
        <dbReference type="Proteomes" id="UP000244722"/>
    </source>
</evidence>
<keyword evidence="2" id="KW-0560">Oxidoreductase</keyword>
<dbReference type="GO" id="GO:0071949">
    <property type="term" value="F:FAD binding"/>
    <property type="evidence" value="ECO:0007669"/>
    <property type="project" value="InterPro"/>
</dbReference>